<sequence length="98" mass="10982">MYVIACPNVFRQNLNEHSVAVKDAKQGERHAGHFKFLSRPRLILSKKSPLPVTPYFPQGGFSYSASVQTIQTAFTCAQPQTKAQLSVGVNQLFCRWLV</sequence>
<dbReference type="Proteomes" id="UP000189739">
    <property type="component" value="Unassembled WGS sequence"/>
</dbReference>
<dbReference type="AlphaFoldDB" id="A0A1S9PA63"/>
<evidence type="ECO:0000313" key="2">
    <source>
        <dbReference type="Proteomes" id="UP000189739"/>
    </source>
</evidence>
<dbReference type="RefSeq" id="WP_078350315.1">
    <property type="nucleotide sequence ID" value="NZ_MBTF01000035.1"/>
</dbReference>
<gene>
    <name evidence="1" type="ORF">BC343_13055</name>
</gene>
<keyword evidence="2" id="KW-1185">Reference proteome</keyword>
<evidence type="ECO:0000313" key="1">
    <source>
        <dbReference type="EMBL" id="OOQ57717.1"/>
    </source>
</evidence>
<dbReference type="EMBL" id="MBTF01000035">
    <property type="protein sequence ID" value="OOQ57717.1"/>
    <property type="molecule type" value="Genomic_DNA"/>
</dbReference>
<proteinExistence type="predicted"/>
<protein>
    <submittedName>
        <fullName evidence="1">Uncharacterized protein</fullName>
    </submittedName>
</protein>
<name>A0A1S9PA63_9SPHI</name>
<comment type="caution">
    <text evidence="1">The sequence shown here is derived from an EMBL/GenBank/DDBJ whole genome shotgun (WGS) entry which is preliminary data.</text>
</comment>
<organism evidence="1 2">
    <name type="scientific">Mucilaginibacter pedocola</name>
    <dbReference type="NCBI Taxonomy" id="1792845"/>
    <lineage>
        <taxon>Bacteria</taxon>
        <taxon>Pseudomonadati</taxon>
        <taxon>Bacteroidota</taxon>
        <taxon>Sphingobacteriia</taxon>
        <taxon>Sphingobacteriales</taxon>
        <taxon>Sphingobacteriaceae</taxon>
        <taxon>Mucilaginibacter</taxon>
    </lineage>
</organism>
<reference evidence="1 2" key="1">
    <citation type="submission" date="2016-07" db="EMBL/GenBank/DDBJ databases">
        <title>Genomic analysis of zinc-resistant bacterium Mucilaginibacter pedocola TBZ30.</title>
        <authorList>
            <person name="Huang J."/>
            <person name="Tang J."/>
        </authorList>
    </citation>
    <scope>NUCLEOTIDE SEQUENCE [LARGE SCALE GENOMIC DNA]</scope>
    <source>
        <strain evidence="1 2">TBZ30</strain>
    </source>
</reference>
<accession>A0A1S9PA63</accession>